<accession>A0A9X6WIY8</accession>
<comment type="caution">
    <text evidence="1">The sequence shown here is derived from an EMBL/GenBank/DDBJ whole genome shotgun (WGS) entry which is preliminary data.</text>
</comment>
<name>A0A9X6WIY8_BACTU</name>
<dbReference type="RefSeq" id="WP_098007198.1">
    <property type="nucleotide sequence ID" value="NZ_NUVX01000062.1"/>
</dbReference>
<organism evidence="1 2">
    <name type="scientific">Bacillus thuringiensis</name>
    <dbReference type="NCBI Taxonomy" id="1428"/>
    <lineage>
        <taxon>Bacteria</taxon>
        <taxon>Bacillati</taxon>
        <taxon>Bacillota</taxon>
        <taxon>Bacilli</taxon>
        <taxon>Bacillales</taxon>
        <taxon>Bacillaceae</taxon>
        <taxon>Bacillus</taxon>
        <taxon>Bacillus cereus group</taxon>
    </lineage>
</organism>
<gene>
    <name evidence="1" type="ORF">COJ15_28285</name>
</gene>
<proteinExistence type="predicted"/>
<evidence type="ECO:0000313" key="1">
    <source>
        <dbReference type="EMBL" id="PFJ33144.1"/>
    </source>
</evidence>
<dbReference type="EMBL" id="NUVX01000062">
    <property type="protein sequence ID" value="PFJ33144.1"/>
    <property type="molecule type" value="Genomic_DNA"/>
</dbReference>
<sequence length="67" mass="8087">MLDKFQTGSINKLQICDEVFHGLAQQWRDRVEIKRHDQHWFSTGGFLRHGYQNTETIIVEKRPKYVR</sequence>
<protein>
    <submittedName>
        <fullName evidence="1">Uncharacterized protein</fullName>
    </submittedName>
</protein>
<dbReference type="AlphaFoldDB" id="A0A9X6WIY8"/>
<reference evidence="1 2" key="1">
    <citation type="submission" date="2017-09" db="EMBL/GenBank/DDBJ databases">
        <title>Large-scale bioinformatics analysis of Bacillus genomes uncovers conserved roles of natural products in bacterial physiology.</title>
        <authorList>
            <consortium name="Agbiome Team Llc"/>
            <person name="Bleich R.M."/>
            <person name="Grubbs K.J."/>
            <person name="Santa Maria K.C."/>
            <person name="Allen S.E."/>
            <person name="Farag S."/>
            <person name="Shank E.A."/>
            <person name="Bowers A."/>
        </authorList>
    </citation>
    <scope>NUCLEOTIDE SEQUENCE [LARGE SCALE GENOMIC DNA]</scope>
    <source>
        <strain evidence="1 2">AFS085496</strain>
    </source>
</reference>
<dbReference type="Proteomes" id="UP000224003">
    <property type="component" value="Unassembled WGS sequence"/>
</dbReference>
<evidence type="ECO:0000313" key="2">
    <source>
        <dbReference type="Proteomes" id="UP000224003"/>
    </source>
</evidence>